<dbReference type="InterPro" id="IPR050334">
    <property type="entry name" value="Molybdenum_import_ModC"/>
</dbReference>
<dbReference type="Proteomes" id="UP000648257">
    <property type="component" value="Unassembled WGS sequence"/>
</dbReference>
<evidence type="ECO:0000256" key="2">
    <source>
        <dbReference type="ARBA" id="ARBA00022741"/>
    </source>
</evidence>
<dbReference type="SUPFAM" id="SSF52540">
    <property type="entry name" value="P-loop containing nucleoside triphosphate hydrolases"/>
    <property type="match status" value="1"/>
</dbReference>
<dbReference type="PROSITE" id="PS50893">
    <property type="entry name" value="ABC_TRANSPORTER_2"/>
    <property type="match status" value="1"/>
</dbReference>
<keyword evidence="6" id="KW-1185">Reference proteome</keyword>
<dbReference type="InterPro" id="IPR003439">
    <property type="entry name" value="ABC_transporter-like_ATP-bd"/>
</dbReference>
<evidence type="ECO:0000259" key="4">
    <source>
        <dbReference type="PROSITE" id="PS50893"/>
    </source>
</evidence>
<dbReference type="Gene3D" id="3.40.50.300">
    <property type="entry name" value="P-loop containing nucleotide triphosphate hydrolases"/>
    <property type="match status" value="1"/>
</dbReference>
<sequence length="295" mass="32933">MSTKSFLNVQIQKKLSGSQGNFELDLAFQTDRAEALALYGQSGVGKTSVLRILAGLAAPDHGRIVFDDEVWFDSLLGVNVPTHARSIGMVFQNYALFPHLNVRDNIAFAAGKDARDWVDQLLEMSDLQNLGFQSIDQLSGGQKQRVALARALARKPKLLLLDEPLSALDQHVRLQMQDHLFKMHQEFGFNMILVSHDMAEVFKLTQKVLQLKNGLVVRRGSPHQVFLLQAAHGKLHLHAQVLAIRSEEIVHILSLLVGQEIIEIIAAYEDVKRLKVGDKIAISTKAFSPQITRLH</sequence>
<dbReference type="InterPro" id="IPR017871">
    <property type="entry name" value="ABC_transporter-like_CS"/>
</dbReference>
<dbReference type="RefSeq" id="WP_186923667.1">
    <property type="nucleotide sequence ID" value="NZ_JACOFW010000018.1"/>
</dbReference>
<evidence type="ECO:0000256" key="3">
    <source>
        <dbReference type="ARBA" id="ARBA00022840"/>
    </source>
</evidence>
<name>A0ABR6X6Z1_9BURK</name>
<dbReference type="InterPro" id="IPR027417">
    <property type="entry name" value="P-loop_NTPase"/>
</dbReference>
<evidence type="ECO:0000256" key="1">
    <source>
        <dbReference type="ARBA" id="ARBA00022475"/>
    </source>
</evidence>
<evidence type="ECO:0000313" key="5">
    <source>
        <dbReference type="EMBL" id="MBC3808590.1"/>
    </source>
</evidence>
<gene>
    <name evidence="5" type="ORF">H8K52_14690</name>
</gene>
<reference evidence="5 6" key="1">
    <citation type="submission" date="2020-08" db="EMBL/GenBank/DDBJ databases">
        <title>Novel species isolated from subtropical streams in China.</title>
        <authorList>
            <person name="Lu H."/>
        </authorList>
    </citation>
    <scope>NUCLEOTIDE SEQUENCE [LARGE SCALE GENOMIC DNA]</scope>
    <source>
        <strain evidence="5 6">KACC 16656</strain>
    </source>
</reference>
<protein>
    <submittedName>
        <fullName evidence="5">ATP-binding cassette domain-containing protein</fullName>
    </submittedName>
</protein>
<dbReference type="EMBL" id="JACOFW010000018">
    <property type="protein sequence ID" value="MBC3808590.1"/>
    <property type="molecule type" value="Genomic_DNA"/>
</dbReference>
<evidence type="ECO:0000313" key="6">
    <source>
        <dbReference type="Proteomes" id="UP000648257"/>
    </source>
</evidence>
<comment type="caution">
    <text evidence="5">The sequence shown here is derived from an EMBL/GenBank/DDBJ whole genome shotgun (WGS) entry which is preliminary data.</text>
</comment>
<dbReference type="GO" id="GO:0005524">
    <property type="term" value="F:ATP binding"/>
    <property type="evidence" value="ECO:0007669"/>
    <property type="project" value="UniProtKB-KW"/>
</dbReference>
<dbReference type="Pfam" id="PF00005">
    <property type="entry name" value="ABC_tran"/>
    <property type="match status" value="1"/>
</dbReference>
<dbReference type="PANTHER" id="PTHR43514">
    <property type="entry name" value="ABC TRANSPORTER I FAMILY MEMBER 10"/>
    <property type="match status" value="1"/>
</dbReference>
<proteinExistence type="predicted"/>
<keyword evidence="3 5" id="KW-0067">ATP-binding</keyword>
<dbReference type="PANTHER" id="PTHR43514:SF4">
    <property type="entry name" value="ABC TRANSPORTER I FAMILY MEMBER 10"/>
    <property type="match status" value="1"/>
</dbReference>
<dbReference type="InterPro" id="IPR003593">
    <property type="entry name" value="AAA+_ATPase"/>
</dbReference>
<organism evidence="5 6">
    <name type="scientific">Undibacterium seohonense</name>
    <dbReference type="NCBI Taxonomy" id="1344950"/>
    <lineage>
        <taxon>Bacteria</taxon>
        <taxon>Pseudomonadati</taxon>
        <taxon>Pseudomonadota</taxon>
        <taxon>Betaproteobacteria</taxon>
        <taxon>Burkholderiales</taxon>
        <taxon>Oxalobacteraceae</taxon>
        <taxon>Undibacterium</taxon>
    </lineage>
</organism>
<keyword evidence="2" id="KW-0547">Nucleotide-binding</keyword>
<dbReference type="PROSITE" id="PS00211">
    <property type="entry name" value="ABC_TRANSPORTER_1"/>
    <property type="match status" value="1"/>
</dbReference>
<dbReference type="SMART" id="SM00382">
    <property type="entry name" value="AAA"/>
    <property type="match status" value="1"/>
</dbReference>
<keyword evidence="1" id="KW-0472">Membrane</keyword>
<feature type="domain" description="ABC transporter" evidence="4">
    <location>
        <begin position="6"/>
        <end position="238"/>
    </location>
</feature>
<keyword evidence="1" id="KW-1003">Cell membrane</keyword>
<accession>A0ABR6X6Z1</accession>